<dbReference type="PANTHER" id="PTHR43695:SF1">
    <property type="entry name" value="RHAMNOGALACTURONAN ACETYLESTERASE"/>
    <property type="match status" value="1"/>
</dbReference>
<dbReference type="PANTHER" id="PTHR43695">
    <property type="entry name" value="PUTATIVE (AFU_ORTHOLOGUE AFUA_2G17250)-RELATED"/>
    <property type="match status" value="1"/>
</dbReference>
<accession>A0ABR6ER08</accession>
<dbReference type="CDD" id="cd01821">
    <property type="entry name" value="Rhamnogalacturan_acetylesterase_like"/>
    <property type="match status" value="1"/>
</dbReference>
<proteinExistence type="inferred from homology"/>
<protein>
    <submittedName>
        <fullName evidence="4">GntR family transcriptional regulator</fullName>
    </submittedName>
</protein>
<sequence length="256" mass="28991">MRKYSWILALVGMIWMSFISSPQKLTIYLIGDSTLAAKSASAFPETGWGMPFANFFSKKVLVDNRAKNGRSTKTFISENLWAPVVSGLHKGDYVLIQFGHNDEVKTKASYTPEEDYVKNLMKFIQESREKGAIPILITPVARRSFDTSGKVKETHLIYANLVRELAKSASVPLIDLDKKSQELLQQYGAEQSKLLFNHLEPGEHPNYPEGKKDDTHFNELGAREMAQLVLKEMRTLNLPDLSRHGNLMLEKGKNFK</sequence>
<dbReference type="SUPFAM" id="SSF52266">
    <property type="entry name" value="SGNH hydrolase"/>
    <property type="match status" value="1"/>
</dbReference>
<keyword evidence="2" id="KW-0378">Hydrolase</keyword>
<evidence type="ECO:0000256" key="2">
    <source>
        <dbReference type="ARBA" id="ARBA00022801"/>
    </source>
</evidence>
<evidence type="ECO:0000313" key="4">
    <source>
        <dbReference type="EMBL" id="MBB2147699.1"/>
    </source>
</evidence>
<comment type="similarity">
    <text evidence="1">Belongs to the 'GDSL' lipolytic enzyme family.</text>
</comment>
<dbReference type="RefSeq" id="WP_182952979.1">
    <property type="nucleotide sequence ID" value="NZ_WNXC01000001.1"/>
</dbReference>
<comment type="caution">
    <text evidence="4">The sequence shown here is derived from an EMBL/GenBank/DDBJ whole genome shotgun (WGS) entry which is preliminary data.</text>
</comment>
<gene>
    <name evidence="4" type="ORF">GM920_02125</name>
</gene>
<evidence type="ECO:0000313" key="5">
    <source>
        <dbReference type="Proteomes" id="UP000636110"/>
    </source>
</evidence>
<dbReference type="InterPro" id="IPR036514">
    <property type="entry name" value="SGNH_hydro_sf"/>
</dbReference>
<evidence type="ECO:0000259" key="3">
    <source>
        <dbReference type="Pfam" id="PF13472"/>
    </source>
</evidence>
<dbReference type="EMBL" id="WNXC01000001">
    <property type="protein sequence ID" value="MBB2147699.1"/>
    <property type="molecule type" value="Genomic_DNA"/>
</dbReference>
<dbReference type="Pfam" id="PF13472">
    <property type="entry name" value="Lipase_GDSL_2"/>
    <property type="match status" value="1"/>
</dbReference>
<dbReference type="InterPro" id="IPR013830">
    <property type="entry name" value="SGNH_hydro"/>
</dbReference>
<evidence type="ECO:0000256" key="1">
    <source>
        <dbReference type="ARBA" id="ARBA00008668"/>
    </source>
</evidence>
<reference evidence="4 5" key="1">
    <citation type="submission" date="2019-11" db="EMBL/GenBank/DDBJ databases">
        <title>Description of Pedobacter sp. LMG 31462T.</title>
        <authorList>
            <person name="Carlier A."/>
            <person name="Qi S."/>
            <person name="Vandamme P."/>
        </authorList>
    </citation>
    <scope>NUCLEOTIDE SEQUENCE [LARGE SCALE GENOMIC DNA]</scope>
    <source>
        <strain evidence="4 5">LMG 31462</strain>
    </source>
</reference>
<keyword evidence="5" id="KW-1185">Reference proteome</keyword>
<dbReference type="InterPro" id="IPR037459">
    <property type="entry name" value="RhgT-like"/>
</dbReference>
<organism evidence="4 5">
    <name type="scientific">Pedobacter gandavensis</name>
    <dbReference type="NCBI Taxonomy" id="2679963"/>
    <lineage>
        <taxon>Bacteria</taxon>
        <taxon>Pseudomonadati</taxon>
        <taxon>Bacteroidota</taxon>
        <taxon>Sphingobacteriia</taxon>
        <taxon>Sphingobacteriales</taxon>
        <taxon>Sphingobacteriaceae</taxon>
        <taxon>Pedobacter</taxon>
    </lineage>
</organism>
<name>A0ABR6ER08_9SPHI</name>
<dbReference type="Proteomes" id="UP000636110">
    <property type="component" value="Unassembled WGS sequence"/>
</dbReference>
<dbReference type="Gene3D" id="3.40.50.1110">
    <property type="entry name" value="SGNH hydrolase"/>
    <property type="match status" value="1"/>
</dbReference>
<feature type="domain" description="SGNH hydrolase-type esterase" evidence="3">
    <location>
        <begin position="29"/>
        <end position="223"/>
    </location>
</feature>